<feature type="DNA-binding region" description="H-T-H motif" evidence="4">
    <location>
        <begin position="39"/>
        <end position="58"/>
    </location>
</feature>
<dbReference type="InterPro" id="IPR009057">
    <property type="entry name" value="Homeodomain-like_sf"/>
</dbReference>
<evidence type="ECO:0000256" key="1">
    <source>
        <dbReference type="ARBA" id="ARBA00023015"/>
    </source>
</evidence>
<reference evidence="6 7" key="1">
    <citation type="submission" date="2024-09" db="EMBL/GenBank/DDBJ databases">
        <authorList>
            <person name="Sun Q."/>
            <person name="Mori K."/>
        </authorList>
    </citation>
    <scope>NUCLEOTIDE SEQUENCE [LARGE SCALE GENOMIC DNA]</scope>
    <source>
        <strain evidence="6 7">TBRC 0563</strain>
    </source>
</reference>
<evidence type="ECO:0000313" key="6">
    <source>
        <dbReference type="EMBL" id="MFB9839604.1"/>
    </source>
</evidence>
<keyword evidence="1" id="KW-0805">Transcription regulation</keyword>
<feature type="domain" description="HTH tetR-type" evidence="5">
    <location>
        <begin position="16"/>
        <end position="76"/>
    </location>
</feature>
<keyword evidence="3" id="KW-0804">Transcription</keyword>
<dbReference type="InterPro" id="IPR001647">
    <property type="entry name" value="HTH_TetR"/>
</dbReference>
<dbReference type="EMBL" id="JBHLZP010000756">
    <property type="protein sequence ID" value="MFB9839604.1"/>
    <property type="molecule type" value="Genomic_DNA"/>
</dbReference>
<dbReference type="SUPFAM" id="SSF46689">
    <property type="entry name" value="Homeodomain-like"/>
    <property type="match status" value="1"/>
</dbReference>
<dbReference type="PRINTS" id="PR00455">
    <property type="entry name" value="HTHTETR"/>
</dbReference>
<comment type="caution">
    <text evidence="6">The sequence shown here is derived from an EMBL/GenBank/DDBJ whole genome shotgun (WGS) entry which is preliminary data.</text>
</comment>
<accession>A0ABV5YX12</accession>
<evidence type="ECO:0000256" key="2">
    <source>
        <dbReference type="ARBA" id="ARBA00023125"/>
    </source>
</evidence>
<evidence type="ECO:0000259" key="5">
    <source>
        <dbReference type="PROSITE" id="PS50977"/>
    </source>
</evidence>
<dbReference type="InterPro" id="IPR041347">
    <property type="entry name" value="MftR_C"/>
</dbReference>
<dbReference type="PROSITE" id="PS50977">
    <property type="entry name" value="HTH_TETR_2"/>
    <property type="match status" value="1"/>
</dbReference>
<organism evidence="6 7">
    <name type="scientific">Actinoallomurus acaciae</name>
    <dbReference type="NCBI Taxonomy" id="502577"/>
    <lineage>
        <taxon>Bacteria</taxon>
        <taxon>Bacillati</taxon>
        <taxon>Actinomycetota</taxon>
        <taxon>Actinomycetes</taxon>
        <taxon>Streptosporangiales</taxon>
        <taxon>Thermomonosporaceae</taxon>
        <taxon>Actinoallomurus</taxon>
    </lineage>
</organism>
<protein>
    <submittedName>
        <fullName evidence="6">TetR family transcriptional regulator</fullName>
    </submittedName>
</protein>
<evidence type="ECO:0000256" key="4">
    <source>
        <dbReference type="PROSITE-ProRule" id="PRU00335"/>
    </source>
</evidence>
<dbReference type="Gene3D" id="1.10.357.10">
    <property type="entry name" value="Tetracycline Repressor, domain 2"/>
    <property type="match status" value="1"/>
</dbReference>
<keyword evidence="7" id="KW-1185">Reference proteome</keyword>
<dbReference type="RefSeq" id="WP_378212752.1">
    <property type="nucleotide sequence ID" value="NZ_JBHLZP010000756.1"/>
</dbReference>
<gene>
    <name evidence="6" type="ORF">ACFFNX_46425</name>
</gene>
<dbReference type="Gene3D" id="1.10.10.60">
    <property type="entry name" value="Homeodomain-like"/>
    <property type="match status" value="1"/>
</dbReference>
<evidence type="ECO:0000313" key="7">
    <source>
        <dbReference type="Proteomes" id="UP001589627"/>
    </source>
</evidence>
<dbReference type="PANTHER" id="PTHR30055:SF234">
    <property type="entry name" value="HTH-TYPE TRANSCRIPTIONAL REGULATOR BETI"/>
    <property type="match status" value="1"/>
</dbReference>
<proteinExistence type="predicted"/>
<name>A0ABV5YX12_9ACTN</name>
<dbReference type="Pfam" id="PF17754">
    <property type="entry name" value="TetR_C_14"/>
    <property type="match status" value="1"/>
</dbReference>
<dbReference type="Proteomes" id="UP001589627">
    <property type="component" value="Unassembled WGS sequence"/>
</dbReference>
<evidence type="ECO:0000256" key="3">
    <source>
        <dbReference type="ARBA" id="ARBA00023163"/>
    </source>
</evidence>
<dbReference type="InterPro" id="IPR050109">
    <property type="entry name" value="HTH-type_TetR-like_transc_reg"/>
</dbReference>
<sequence>MRQPSEATGLRERKKARTRAAIQEHAIRLFRAQGYEATTVEQVAEAAEVSASTVFRYFPTKEDLVVTDDYDPLLIAAFAAQPAGLSPIQVLRTAMRLTLSDMPSAELALHRERIMLAMSVPALWGASLRNLTDALRMVAEMVAAREELPVDHPAVRTFSGAVLGLFIDVMFHWTREPDMDLGAELDRSLAHLEAGLPFPPKSG</sequence>
<dbReference type="PANTHER" id="PTHR30055">
    <property type="entry name" value="HTH-TYPE TRANSCRIPTIONAL REGULATOR RUTR"/>
    <property type="match status" value="1"/>
</dbReference>
<keyword evidence="2 4" id="KW-0238">DNA-binding</keyword>
<dbReference type="Pfam" id="PF00440">
    <property type="entry name" value="TetR_N"/>
    <property type="match status" value="1"/>
</dbReference>